<keyword evidence="3" id="KW-1185">Reference proteome</keyword>
<comment type="caution">
    <text evidence="2">The sequence shown here is derived from an EMBL/GenBank/DDBJ whole genome shotgun (WGS) entry which is preliminary data.</text>
</comment>
<evidence type="ECO:0000313" key="3">
    <source>
        <dbReference type="Proteomes" id="UP000478052"/>
    </source>
</evidence>
<protein>
    <submittedName>
        <fullName evidence="2">RING-type domain-containing protein</fullName>
    </submittedName>
</protein>
<evidence type="ECO:0000256" key="1">
    <source>
        <dbReference type="SAM" id="Phobius"/>
    </source>
</evidence>
<keyword evidence="1" id="KW-0812">Transmembrane</keyword>
<accession>A0A6G0VIX1</accession>
<dbReference type="Proteomes" id="UP000478052">
    <property type="component" value="Unassembled WGS sequence"/>
</dbReference>
<evidence type="ECO:0000313" key="2">
    <source>
        <dbReference type="EMBL" id="KAF0689021.1"/>
    </source>
</evidence>
<dbReference type="OrthoDB" id="8192602at2759"/>
<reference evidence="2 3" key="1">
    <citation type="submission" date="2019-08" db="EMBL/GenBank/DDBJ databases">
        <title>Whole genome of Aphis craccivora.</title>
        <authorList>
            <person name="Voronova N.V."/>
            <person name="Shulinski R.S."/>
            <person name="Bandarenka Y.V."/>
            <person name="Zhorov D.G."/>
            <person name="Warner D."/>
        </authorList>
    </citation>
    <scope>NUCLEOTIDE SEQUENCE [LARGE SCALE GENOMIC DNA]</scope>
    <source>
        <strain evidence="2">180601</strain>
        <tissue evidence="2">Whole Body</tissue>
    </source>
</reference>
<keyword evidence="1" id="KW-0472">Membrane</keyword>
<name>A0A6G0VIX1_APHCR</name>
<proteinExistence type="predicted"/>
<sequence>MRNARRDTHPPLPATLRELGEHLDINADRYRCNNSRFYQEWIVDNDDKYSIMFACRDLISAVVHQGATELHADATFKVVPSMPHCLQIFIIHLILQNHKTHIEKVLERFQSKFPEIRPVAIMTDFETALRQVFIDTYPQAQVYSCWFYFVQVGNLKSIKRITGIFYAIVQAVAFNIVVFLYKYSLQKNIKKMGYSQYIKQNKEAMMCLKMCAVLPLLPAHLIEQGFQEIKNHARNNAILLPRFFTYFSSFWLIRKGPECISVHGQPRRTNNNIESFHSTLKQKFQVMHPNLWRMLGKLPISFLNIHTS</sequence>
<keyword evidence="1" id="KW-1133">Transmembrane helix</keyword>
<feature type="transmembrane region" description="Helical" evidence="1">
    <location>
        <begin position="164"/>
        <end position="183"/>
    </location>
</feature>
<dbReference type="EMBL" id="VUJU01016403">
    <property type="protein sequence ID" value="KAF0689021.1"/>
    <property type="molecule type" value="Genomic_DNA"/>
</dbReference>
<dbReference type="AlphaFoldDB" id="A0A6G0VIX1"/>
<gene>
    <name evidence="2" type="ORF">FWK35_00034691</name>
</gene>
<organism evidence="2 3">
    <name type="scientific">Aphis craccivora</name>
    <name type="common">Cowpea aphid</name>
    <dbReference type="NCBI Taxonomy" id="307492"/>
    <lineage>
        <taxon>Eukaryota</taxon>
        <taxon>Metazoa</taxon>
        <taxon>Ecdysozoa</taxon>
        <taxon>Arthropoda</taxon>
        <taxon>Hexapoda</taxon>
        <taxon>Insecta</taxon>
        <taxon>Pterygota</taxon>
        <taxon>Neoptera</taxon>
        <taxon>Paraneoptera</taxon>
        <taxon>Hemiptera</taxon>
        <taxon>Sternorrhyncha</taxon>
        <taxon>Aphidomorpha</taxon>
        <taxon>Aphidoidea</taxon>
        <taxon>Aphididae</taxon>
        <taxon>Aphidini</taxon>
        <taxon>Aphis</taxon>
        <taxon>Aphis</taxon>
    </lineage>
</organism>